<dbReference type="EMBL" id="MU275866">
    <property type="protein sequence ID" value="KAI0050065.1"/>
    <property type="molecule type" value="Genomic_DNA"/>
</dbReference>
<organism evidence="1 2">
    <name type="scientific">Auriscalpium vulgare</name>
    <dbReference type="NCBI Taxonomy" id="40419"/>
    <lineage>
        <taxon>Eukaryota</taxon>
        <taxon>Fungi</taxon>
        <taxon>Dikarya</taxon>
        <taxon>Basidiomycota</taxon>
        <taxon>Agaricomycotina</taxon>
        <taxon>Agaricomycetes</taxon>
        <taxon>Russulales</taxon>
        <taxon>Auriscalpiaceae</taxon>
        <taxon>Auriscalpium</taxon>
    </lineage>
</organism>
<proteinExistence type="predicted"/>
<reference evidence="1" key="1">
    <citation type="submission" date="2021-02" db="EMBL/GenBank/DDBJ databases">
        <authorList>
            <consortium name="DOE Joint Genome Institute"/>
            <person name="Ahrendt S."/>
            <person name="Looney B.P."/>
            <person name="Miyauchi S."/>
            <person name="Morin E."/>
            <person name="Drula E."/>
            <person name="Courty P.E."/>
            <person name="Chicoki N."/>
            <person name="Fauchery L."/>
            <person name="Kohler A."/>
            <person name="Kuo A."/>
            <person name="Labutti K."/>
            <person name="Pangilinan J."/>
            <person name="Lipzen A."/>
            <person name="Riley R."/>
            <person name="Andreopoulos W."/>
            <person name="He G."/>
            <person name="Johnson J."/>
            <person name="Barry K.W."/>
            <person name="Grigoriev I.V."/>
            <person name="Nagy L."/>
            <person name="Hibbett D."/>
            <person name="Henrissat B."/>
            <person name="Matheny P.B."/>
            <person name="Labbe J."/>
            <person name="Martin F."/>
        </authorList>
    </citation>
    <scope>NUCLEOTIDE SEQUENCE</scope>
    <source>
        <strain evidence="1">FP105234-sp</strain>
    </source>
</reference>
<comment type="caution">
    <text evidence="1">The sequence shown here is derived from an EMBL/GenBank/DDBJ whole genome shotgun (WGS) entry which is preliminary data.</text>
</comment>
<gene>
    <name evidence="1" type="ORF">FA95DRAFT_707078</name>
</gene>
<sequence length="171" mass="17898">MKRDSSPPTKVMSSITKPKVAGMKAKDGKLAPAGKPTREEAKTSKAGKTSRSKPENKVPPAGKAKPEAQPKTPAVDHHTPAANGGPAPTPPSPVPAVLEARSKTPVSSKPRHVETPIPDAEDEVDQFSSPPKPADREGGKVKKVRERLRLRDATDIALSASIAGCGGKEEI</sequence>
<dbReference type="Proteomes" id="UP000814033">
    <property type="component" value="Unassembled WGS sequence"/>
</dbReference>
<evidence type="ECO:0000313" key="2">
    <source>
        <dbReference type="Proteomes" id="UP000814033"/>
    </source>
</evidence>
<evidence type="ECO:0000313" key="1">
    <source>
        <dbReference type="EMBL" id="KAI0050065.1"/>
    </source>
</evidence>
<name>A0ACB8S235_9AGAM</name>
<protein>
    <submittedName>
        <fullName evidence="1">Uncharacterized protein</fullName>
    </submittedName>
</protein>
<keyword evidence="2" id="KW-1185">Reference proteome</keyword>
<reference evidence="1" key="2">
    <citation type="journal article" date="2022" name="New Phytol.">
        <title>Evolutionary transition to the ectomycorrhizal habit in the genomes of a hyperdiverse lineage of mushroom-forming fungi.</title>
        <authorList>
            <person name="Looney B."/>
            <person name="Miyauchi S."/>
            <person name="Morin E."/>
            <person name="Drula E."/>
            <person name="Courty P.E."/>
            <person name="Kohler A."/>
            <person name="Kuo A."/>
            <person name="LaButti K."/>
            <person name="Pangilinan J."/>
            <person name="Lipzen A."/>
            <person name="Riley R."/>
            <person name="Andreopoulos W."/>
            <person name="He G."/>
            <person name="Johnson J."/>
            <person name="Nolan M."/>
            <person name="Tritt A."/>
            <person name="Barry K.W."/>
            <person name="Grigoriev I.V."/>
            <person name="Nagy L.G."/>
            <person name="Hibbett D."/>
            <person name="Henrissat B."/>
            <person name="Matheny P.B."/>
            <person name="Labbe J."/>
            <person name="Martin F.M."/>
        </authorList>
    </citation>
    <scope>NUCLEOTIDE SEQUENCE</scope>
    <source>
        <strain evidence="1">FP105234-sp</strain>
    </source>
</reference>
<accession>A0ACB8S235</accession>